<protein>
    <recommendedName>
        <fullName evidence="10">Carbohydrate-binding protein SusD</fullName>
    </recommendedName>
</protein>
<dbReference type="EMBL" id="JSYN01000044">
    <property type="protein sequence ID" value="KIA89465.1"/>
    <property type="molecule type" value="Genomic_DNA"/>
</dbReference>
<evidence type="ECO:0000313" key="8">
    <source>
        <dbReference type="EMBL" id="KIA89465.1"/>
    </source>
</evidence>
<comment type="similarity">
    <text evidence="2">Belongs to the SusD family.</text>
</comment>
<organism evidence="8 9">
    <name type="scientific">Pedobacter kyungheensis</name>
    <dbReference type="NCBI Taxonomy" id="1069985"/>
    <lineage>
        <taxon>Bacteria</taxon>
        <taxon>Pseudomonadati</taxon>
        <taxon>Bacteroidota</taxon>
        <taxon>Sphingobacteriia</taxon>
        <taxon>Sphingobacteriales</taxon>
        <taxon>Sphingobacteriaceae</taxon>
        <taxon>Pedobacter</taxon>
    </lineage>
</organism>
<dbReference type="Proteomes" id="UP000031246">
    <property type="component" value="Unassembled WGS sequence"/>
</dbReference>
<gene>
    <name evidence="8" type="ORF">OC25_25415</name>
</gene>
<name>A0A0C1D6G4_9SPHI</name>
<keyword evidence="9" id="KW-1185">Reference proteome</keyword>
<evidence type="ECO:0008006" key="10">
    <source>
        <dbReference type="Google" id="ProtNLM"/>
    </source>
</evidence>
<keyword evidence="3" id="KW-0732">Signal</keyword>
<dbReference type="InterPro" id="IPR033985">
    <property type="entry name" value="SusD-like_N"/>
</dbReference>
<dbReference type="PROSITE" id="PS51257">
    <property type="entry name" value="PROKAR_LIPOPROTEIN"/>
    <property type="match status" value="1"/>
</dbReference>
<evidence type="ECO:0000256" key="3">
    <source>
        <dbReference type="ARBA" id="ARBA00022729"/>
    </source>
</evidence>
<dbReference type="SUPFAM" id="SSF48452">
    <property type="entry name" value="TPR-like"/>
    <property type="match status" value="1"/>
</dbReference>
<keyword evidence="5" id="KW-0998">Cell outer membrane</keyword>
<evidence type="ECO:0000256" key="5">
    <source>
        <dbReference type="ARBA" id="ARBA00023237"/>
    </source>
</evidence>
<accession>A0A0C1D6G4</accession>
<dbReference type="CDD" id="cd08977">
    <property type="entry name" value="SusD"/>
    <property type="match status" value="1"/>
</dbReference>
<dbReference type="InterPro" id="IPR012944">
    <property type="entry name" value="SusD_RagB_dom"/>
</dbReference>
<dbReference type="Pfam" id="PF14322">
    <property type="entry name" value="SusD-like_3"/>
    <property type="match status" value="1"/>
</dbReference>
<evidence type="ECO:0000313" key="9">
    <source>
        <dbReference type="Proteomes" id="UP000031246"/>
    </source>
</evidence>
<evidence type="ECO:0000256" key="4">
    <source>
        <dbReference type="ARBA" id="ARBA00023136"/>
    </source>
</evidence>
<feature type="domain" description="SusD-like N-terminal" evidence="7">
    <location>
        <begin position="62"/>
        <end position="214"/>
    </location>
</feature>
<dbReference type="OrthoDB" id="5694214at2"/>
<dbReference type="AlphaFoldDB" id="A0A0C1D6G4"/>
<evidence type="ECO:0000259" key="6">
    <source>
        <dbReference type="Pfam" id="PF07980"/>
    </source>
</evidence>
<comment type="subcellular location">
    <subcellularLocation>
        <location evidence="1">Cell outer membrane</location>
    </subcellularLocation>
</comment>
<keyword evidence="4" id="KW-0472">Membrane</keyword>
<evidence type="ECO:0000256" key="2">
    <source>
        <dbReference type="ARBA" id="ARBA00006275"/>
    </source>
</evidence>
<dbReference type="InterPro" id="IPR011990">
    <property type="entry name" value="TPR-like_helical_dom_sf"/>
</dbReference>
<comment type="caution">
    <text evidence="8">The sequence shown here is derived from an EMBL/GenBank/DDBJ whole genome shotgun (WGS) entry which is preliminary data.</text>
</comment>
<feature type="domain" description="RagB/SusD" evidence="6">
    <location>
        <begin position="293"/>
        <end position="552"/>
    </location>
</feature>
<sequence>MKKIIYISLFALVILGSCKKSIDFVPQDKLSAGTFWKSQNDVQLALNGCYGYLANAFNYAYDDGAADNAYCQYPWESNATLVSAGSIDATLDAGYNSRYVFIRRYNYFLDNVGKATMDETLRKRFIAEARVLRAFTYYELAHTFGDVPLLKTSYTNPEETAIAPSPAAAVIQFAIDEIKAAEADLPASYAGGAPNQTGRITNGAAWAILTRIQLEYGKYSDAIASAQKVMGAGYQLFRKTALSGNDTKDDYSQLVTFADDAAKQKFYKGLASYQQQFWTANEGNKETILVSQNIQENTSYAPYGNGLRTLLAPPNIGGWTSITPIQALVDAYWKSDGTTFTPPTPEQRAIDFNIKKTPSPNYINEFKNRDTRLYASILFPGATWNEYKDGYVFTWAGPGGGETYTGYAFKKYLDPASLASSLEFDAPQDYSIIRYAEILLAYAEAKNEVSGPDATIFAALNDIRDRAGMPPVDQTVNNTKEKLREVIRNERRIELAGEGQRYFDIRRWNIAATVMKTTKDIANVIVQERTWQNKFMLMPYPQAALDRNANLKTAQTAKGY</sequence>
<dbReference type="Gene3D" id="1.25.40.390">
    <property type="match status" value="1"/>
</dbReference>
<evidence type="ECO:0000259" key="7">
    <source>
        <dbReference type="Pfam" id="PF14322"/>
    </source>
</evidence>
<evidence type="ECO:0000256" key="1">
    <source>
        <dbReference type="ARBA" id="ARBA00004442"/>
    </source>
</evidence>
<dbReference type="GO" id="GO:0009279">
    <property type="term" value="C:cell outer membrane"/>
    <property type="evidence" value="ECO:0007669"/>
    <property type="project" value="UniProtKB-SubCell"/>
</dbReference>
<reference evidence="8 9" key="1">
    <citation type="submission" date="2014-10" db="EMBL/GenBank/DDBJ databases">
        <title>Pedobacter Kyungheensis.</title>
        <authorList>
            <person name="Anderson B.M."/>
            <person name="Newman J.D."/>
        </authorList>
    </citation>
    <scope>NUCLEOTIDE SEQUENCE [LARGE SCALE GENOMIC DNA]</scope>
    <source>
        <strain evidence="8 9">KACC 16221</strain>
    </source>
</reference>
<dbReference type="RefSeq" id="WP_039482857.1">
    <property type="nucleotide sequence ID" value="NZ_JSYN01000044.1"/>
</dbReference>
<proteinExistence type="inferred from homology"/>
<dbReference type="Pfam" id="PF07980">
    <property type="entry name" value="SusD_RagB"/>
    <property type="match status" value="1"/>
</dbReference>